<reference evidence="2" key="1">
    <citation type="submission" date="2021-11" db="EMBL/GenBank/DDBJ databases">
        <title>Halomonas sp., isolated from a coastal aquaculture zone in Dongshan Bay.</title>
        <authorList>
            <person name="Lin W."/>
        </authorList>
    </citation>
    <scope>NUCLEOTIDE SEQUENCE</scope>
    <source>
        <strain evidence="2">Yzlin-01</strain>
    </source>
</reference>
<name>A0ABT2EEQ9_9GAMM</name>
<dbReference type="Proteomes" id="UP001165542">
    <property type="component" value="Unassembled WGS sequence"/>
</dbReference>
<dbReference type="RefSeq" id="WP_259036338.1">
    <property type="nucleotide sequence ID" value="NZ_JAJISC010000004.1"/>
</dbReference>
<sequence length="188" mass="21304">MASLSPNGAAPLASWPAAKLDALAPAALEKAARARVEEAWQRCLEVHPGLPMPKVWFDLRGASAGQAHWGRGGLRFNRVLLSENRTAFFDEVIPHEMAHWLVFHLEGGLRLKPHGREWKTVMRGLFGLAPRVTHAFAVERAQPSPHLYRCSCREHHFTAQRHAQVKKGRRYRCRHCGELLEWQRDDAG</sequence>
<dbReference type="PANTHER" id="PTHR38773:SF1">
    <property type="entry name" value="PROTEIN SPRT"/>
    <property type="match status" value="1"/>
</dbReference>
<accession>A0ABT2EEQ9</accession>
<evidence type="ECO:0000259" key="1">
    <source>
        <dbReference type="SMART" id="SM00731"/>
    </source>
</evidence>
<dbReference type="InterPro" id="IPR006640">
    <property type="entry name" value="SprT-like_domain"/>
</dbReference>
<comment type="caution">
    <text evidence="2">The sequence shown here is derived from an EMBL/GenBank/DDBJ whole genome shotgun (WGS) entry which is preliminary data.</text>
</comment>
<evidence type="ECO:0000313" key="2">
    <source>
        <dbReference type="EMBL" id="MCS2609843.1"/>
    </source>
</evidence>
<keyword evidence="3" id="KW-1185">Reference proteome</keyword>
<evidence type="ECO:0000313" key="3">
    <source>
        <dbReference type="Proteomes" id="UP001165542"/>
    </source>
</evidence>
<dbReference type="Pfam" id="PF10263">
    <property type="entry name" value="SprT-like"/>
    <property type="match status" value="1"/>
</dbReference>
<dbReference type="PANTHER" id="PTHR38773">
    <property type="entry name" value="PROTEIN SPRT"/>
    <property type="match status" value="1"/>
</dbReference>
<dbReference type="SMART" id="SM00731">
    <property type="entry name" value="SprT"/>
    <property type="match status" value="1"/>
</dbReference>
<gene>
    <name evidence="2" type="ORF">LLY24_11015</name>
</gene>
<dbReference type="EMBL" id="JAJISC010000004">
    <property type="protein sequence ID" value="MCS2609843.1"/>
    <property type="molecule type" value="Genomic_DNA"/>
</dbReference>
<organism evidence="2 3">
    <name type="scientific">Halomonas dongshanensis</name>
    <dbReference type="NCBI Taxonomy" id="2890835"/>
    <lineage>
        <taxon>Bacteria</taxon>
        <taxon>Pseudomonadati</taxon>
        <taxon>Pseudomonadota</taxon>
        <taxon>Gammaproteobacteria</taxon>
        <taxon>Oceanospirillales</taxon>
        <taxon>Halomonadaceae</taxon>
        <taxon>Halomonas</taxon>
    </lineage>
</organism>
<feature type="domain" description="SprT-like" evidence="1">
    <location>
        <begin position="30"/>
        <end position="183"/>
    </location>
</feature>
<proteinExistence type="predicted"/>
<protein>
    <submittedName>
        <fullName evidence="2">SprT-like domain-containing protein</fullName>
    </submittedName>
</protein>